<keyword evidence="12" id="KW-1185">Reference proteome</keyword>
<keyword evidence="6 10" id="KW-0560">Oxidoreductase</keyword>
<dbReference type="GO" id="GO:0004497">
    <property type="term" value="F:monooxygenase activity"/>
    <property type="evidence" value="ECO:0007669"/>
    <property type="project" value="UniProtKB-KW"/>
</dbReference>
<dbReference type="GO" id="GO:0016705">
    <property type="term" value="F:oxidoreductase activity, acting on paired donors, with incorporation or reduction of molecular oxygen"/>
    <property type="evidence" value="ECO:0007669"/>
    <property type="project" value="InterPro"/>
</dbReference>
<dbReference type="Gene3D" id="1.10.630.10">
    <property type="entry name" value="Cytochrome P450"/>
    <property type="match status" value="1"/>
</dbReference>
<dbReference type="GO" id="GO:0020037">
    <property type="term" value="F:heme binding"/>
    <property type="evidence" value="ECO:0007669"/>
    <property type="project" value="InterPro"/>
</dbReference>
<comment type="cofactor">
    <cofactor evidence="1 9">
        <name>heme</name>
        <dbReference type="ChEBI" id="CHEBI:30413"/>
    </cofactor>
</comment>
<dbReference type="AlphaFoldDB" id="A0A0B7FLT5"/>
<evidence type="ECO:0000256" key="6">
    <source>
        <dbReference type="ARBA" id="ARBA00023002"/>
    </source>
</evidence>
<dbReference type="InterPro" id="IPR036396">
    <property type="entry name" value="Cyt_P450_sf"/>
</dbReference>
<evidence type="ECO:0000256" key="10">
    <source>
        <dbReference type="RuleBase" id="RU000461"/>
    </source>
</evidence>
<dbReference type="PANTHER" id="PTHR24305:SF29">
    <property type="entry name" value="BENZOATE-PARA-HYDROXYLASE"/>
    <property type="match status" value="1"/>
</dbReference>
<feature type="binding site" description="axial binding residue" evidence="9">
    <location>
        <position position="250"/>
    </location>
    <ligand>
        <name>heme</name>
        <dbReference type="ChEBI" id="CHEBI:30413"/>
    </ligand>
    <ligandPart>
        <name>Fe</name>
        <dbReference type="ChEBI" id="CHEBI:18248"/>
    </ligandPart>
</feature>
<dbReference type="InterPro" id="IPR001128">
    <property type="entry name" value="Cyt_P450"/>
</dbReference>
<gene>
    <name evidence="11" type="ORF">RSOLAG1IB_08692</name>
</gene>
<reference evidence="11 12" key="1">
    <citation type="submission" date="2014-11" db="EMBL/GenBank/DDBJ databases">
        <authorList>
            <person name="Wibberg Daniel"/>
        </authorList>
    </citation>
    <scope>NUCLEOTIDE SEQUENCE [LARGE SCALE GENOMIC DNA]</scope>
    <source>
        <strain evidence="11">Rhizoctonia solani AG1-IB 7/3/14</strain>
    </source>
</reference>
<keyword evidence="4 9" id="KW-0349">Heme</keyword>
<evidence type="ECO:0000256" key="2">
    <source>
        <dbReference type="ARBA" id="ARBA00005179"/>
    </source>
</evidence>
<dbReference type="PROSITE" id="PS00086">
    <property type="entry name" value="CYTOCHROME_P450"/>
    <property type="match status" value="1"/>
</dbReference>
<evidence type="ECO:0000313" key="11">
    <source>
        <dbReference type="EMBL" id="CEL58630.1"/>
    </source>
</evidence>
<keyword evidence="5 9" id="KW-0479">Metal-binding</keyword>
<organism evidence="11 12">
    <name type="scientific">Thanatephorus cucumeris (strain AG1-IB / isolate 7/3/14)</name>
    <name type="common">Lettuce bottom rot fungus</name>
    <name type="synonym">Rhizoctonia solani</name>
    <dbReference type="NCBI Taxonomy" id="1108050"/>
    <lineage>
        <taxon>Eukaryota</taxon>
        <taxon>Fungi</taxon>
        <taxon>Dikarya</taxon>
        <taxon>Basidiomycota</taxon>
        <taxon>Agaricomycotina</taxon>
        <taxon>Agaricomycetes</taxon>
        <taxon>Cantharellales</taxon>
        <taxon>Ceratobasidiaceae</taxon>
        <taxon>Rhizoctonia</taxon>
        <taxon>Rhizoctonia solani AG-1</taxon>
    </lineage>
</organism>
<sequence>MSEFKTFKGDWPSRAYIQVILKSANNTHRNAICGAKSNSDDLMISSLGLSQVGDYFSQNQDTIDETNRVVDEDCSEDKGGVRDFNPGVTTVSDGSVMFNEAGKTMVSVSNAIHPEIQHELQAELDVHIPYSSSDEVDDNESLAALPNDTIACYDAIKDLPYLNACVKEALRIHSTISTGLPRSVPLGRTITVAGQTFKAGSVISVPSYTTNRSSVWGSDANEFRPGRWLESDAGSLNKYFVPFSVGPRACIGRNLAYMDLMLTAATLFRRYEVTALPTTKMTIHDAFVRGVVNCEVGIRRRTAL</sequence>
<evidence type="ECO:0000256" key="9">
    <source>
        <dbReference type="PIRSR" id="PIRSR602401-1"/>
    </source>
</evidence>
<keyword evidence="8 10" id="KW-0503">Monooxygenase</keyword>
<keyword evidence="7 9" id="KW-0408">Iron</keyword>
<comment type="pathway">
    <text evidence="2">Secondary metabolite biosynthesis.</text>
</comment>
<dbReference type="PRINTS" id="PR00385">
    <property type="entry name" value="P450"/>
</dbReference>
<accession>A0A0B7FLT5</accession>
<evidence type="ECO:0000256" key="1">
    <source>
        <dbReference type="ARBA" id="ARBA00001971"/>
    </source>
</evidence>
<dbReference type="PRINTS" id="PR00463">
    <property type="entry name" value="EP450I"/>
</dbReference>
<evidence type="ECO:0000256" key="8">
    <source>
        <dbReference type="ARBA" id="ARBA00023033"/>
    </source>
</evidence>
<dbReference type="OrthoDB" id="3256991at2759"/>
<dbReference type="PANTHER" id="PTHR24305">
    <property type="entry name" value="CYTOCHROME P450"/>
    <property type="match status" value="1"/>
</dbReference>
<protein>
    <submittedName>
        <fullName evidence="11">Benzoate 4-monooxygenase</fullName>
    </submittedName>
</protein>
<evidence type="ECO:0000256" key="7">
    <source>
        <dbReference type="ARBA" id="ARBA00023004"/>
    </source>
</evidence>
<dbReference type="SUPFAM" id="SSF48264">
    <property type="entry name" value="Cytochrome P450"/>
    <property type="match status" value="1"/>
</dbReference>
<dbReference type="InterPro" id="IPR050121">
    <property type="entry name" value="Cytochrome_P450_monoxygenase"/>
</dbReference>
<dbReference type="EMBL" id="LN679132">
    <property type="protein sequence ID" value="CEL58630.1"/>
    <property type="molecule type" value="Genomic_DNA"/>
</dbReference>
<evidence type="ECO:0000313" key="12">
    <source>
        <dbReference type="Proteomes" id="UP000059188"/>
    </source>
</evidence>
<dbReference type="Proteomes" id="UP000059188">
    <property type="component" value="Unassembled WGS sequence"/>
</dbReference>
<dbReference type="Pfam" id="PF00067">
    <property type="entry name" value="p450"/>
    <property type="match status" value="1"/>
</dbReference>
<comment type="similarity">
    <text evidence="3 10">Belongs to the cytochrome P450 family.</text>
</comment>
<name>A0A0B7FLT5_THACB</name>
<dbReference type="InterPro" id="IPR002401">
    <property type="entry name" value="Cyt_P450_E_grp-I"/>
</dbReference>
<evidence type="ECO:0000256" key="5">
    <source>
        <dbReference type="ARBA" id="ARBA00022723"/>
    </source>
</evidence>
<evidence type="ECO:0000256" key="4">
    <source>
        <dbReference type="ARBA" id="ARBA00022617"/>
    </source>
</evidence>
<evidence type="ECO:0000256" key="3">
    <source>
        <dbReference type="ARBA" id="ARBA00010617"/>
    </source>
</evidence>
<proteinExistence type="inferred from homology"/>
<dbReference type="STRING" id="1108050.A0A0B7FLT5"/>
<dbReference type="GO" id="GO:0005506">
    <property type="term" value="F:iron ion binding"/>
    <property type="evidence" value="ECO:0007669"/>
    <property type="project" value="InterPro"/>
</dbReference>
<dbReference type="InterPro" id="IPR017972">
    <property type="entry name" value="Cyt_P450_CS"/>
</dbReference>